<evidence type="ECO:0000313" key="2">
    <source>
        <dbReference type="Proteomes" id="UP000315252"/>
    </source>
</evidence>
<dbReference type="AlphaFoldDB" id="A0A545TPX8"/>
<keyword evidence="1" id="KW-0808">Transferase</keyword>
<dbReference type="Proteomes" id="UP000315252">
    <property type="component" value="Unassembled WGS sequence"/>
</dbReference>
<dbReference type="OrthoDB" id="9777890at2"/>
<dbReference type="InterPro" id="IPR027417">
    <property type="entry name" value="P-loop_NTPase"/>
</dbReference>
<evidence type="ECO:0000313" key="1">
    <source>
        <dbReference type="EMBL" id="TQV79276.1"/>
    </source>
</evidence>
<accession>A0A545TPX8</accession>
<dbReference type="Gene3D" id="3.40.50.300">
    <property type="entry name" value="P-loop containing nucleotide triphosphate hydrolases"/>
    <property type="match status" value="1"/>
</dbReference>
<dbReference type="SUPFAM" id="SSF52540">
    <property type="entry name" value="P-loop containing nucleoside triphosphate hydrolases"/>
    <property type="match status" value="1"/>
</dbReference>
<dbReference type="GO" id="GO:0016740">
    <property type="term" value="F:transferase activity"/>
    <property type="evidence" value="ECO:0007669"/>
    <property type="project" value="UniProtKB-KW"/>
</dbReference>
<proteinExistence type="predicted"/>
<name>A0A545TPX8_9PROT</name>
<dbReference type="EMBL" id="VHSH01000005">
    <property type="protein sequence ID" value="TQV79276.1"/>
    <property type="molecule type" value="Genomic_DNA"/>
</dbReference>
<reference evidence="1 2" key="1">
    <citation type="submission" date="2019-06" db="EMBL/GenBank/DDBJ databases">
        <title>Whole genome sequence for Rhodospirillaceae sp. R148.</title>
        <authorList>
            <person name="Wang G."/>
        </authorList>
    </citation>
    <scope>NUCLEOTIDE SEQUENCE [LARGE SCALE GENOMIC DNA]</scope>
    <source>
        <strain evidence="1 2">R148</strain>
    </source>
</reference>
<keyword evidence="2" id="KW-1185">Reference proteome</keyword>
<dbReference type="RefSeq" id="WP_142897500.1">
    <property type="nucleotide sequence ID" value="NZ_ML660056.1"/>
</dbReference>
<dbReference type="Pfam" id="PF13469">
    <property type="entry name" value="Sulfotransfer_3"/>
    <property type="match status" value="1"/>
</dbReference>
<comment type="caution">
    <text evidence="1">The sequence shown here is derived from an EMBL/GenBank/DDBJ whole genome shotgun (WGS) entry which is preliminary data.</text>
</comment>
<sequence length="348" mass="39489">MPDSDYGTTSRLLHRLALAAPFVAQASHDLESMLNRQAAASESGEHVFVAGLARAGTTVLMRSLYQSGQFRSLTYRDMPFVLMPKTWSGISSLFRRHKAEEERAHGDRVMVNFDSPEAFEEVFWRSFCGPDYIHGDALRPHQPDDDTIEEFRRFVRNVLTTGQSREQTRYLSKNNNNLLRLSAIADAFPQAAIFIPFREPIQHAMSLQKQHALFLETHAGDSFALEYMNWLGHHEFGGNHRPFRFGDSGLALEDYEPDRLEYWLGCWADCYAYVLNNLPRTARLISYEGLCGEDDRERLRLHEHAGTLADSGTAAFEFTQARPYSAPDVATKVRARAYEVYAALQAAG</sequence>
<protein>
    <submittedName>
        <fullName evidence="1">Sulfotransferase</fullName>
    </submittedName>
</protein>
<gene>
    <name evidence="1" type="ORF">FKG95_16625</name>
</gene>
<organism evidence="1 2">
    <name type="scientific">Denitrobaculum tricleocarpae</name>
    <dbReference type="NCBI Taxonomy" id="2591009"/>
    <lineage>
        <taxon>Bacteria</taxon>
        <taxon>Pseudomonadati</taxon>
        <taxon>Pseudomonadota</taxon>
        <taxon>Alphaproteobacteria</taxon>
        <taxon>Rhodospirillales</taxon>
        <taxon>Rhodospirillaceae</taxon>
        <taxon>Denitrobaculum</taxon>
    </lineage>
</organism>